<dbReference type="Pfam" id="PF01074">
    <property type="entry name" value="Glyco_hydro_38N"/>
    <property type="match status" value="1"/>
</dbReference>
<dbReference type="PANTHER" id="PTHR11607">
    <property type="entry name" value="ALPHA-MANNOSIDASE"/>
    <property type="match status" value="1"/>
</dbReference>
<dbReference type="Proteomes" id="UP001642540">
    <property type="component" value="Unassembled WGS sequence"/>
</dbReference>
<dbReference type="InterPro" id="IPR027291">
    <property type="entry name" value="Glyco_hydro_38_N_sf"/>
</dbReference>
<dbReference type="PANTHER" id="PTHR11607:SF70">
    <property type="entry name" value="ALPHA-MANNOSIDASE"/>
    <property type="match status" value="1"/>
</dbReference>
<evidence type="ECO:0000259" key="1">
    <source>
        <dbReference type="Pfam" id="PF01074"/>
    </source>
</evidence>
<dbReference type="InterPro" id="IPR050843">
    <property type="entry name" value="Glycosyl_Hydrlase_38"/>
</dbReference>
<comment type="caution">
    <text evidence="2">The sequence shown here is derived from an EMBL/GenBank/DDBJ whole genome shotgun (WGS) entry which is preliminary data.</text>
</comment>
<evidence type="ECO:0000313" key="3">
    <source>
        <dbReference type="Proteomes" id="UP001642540"/>
    </source>
</evidence>
<keyword evidence="3" id="KW-1185">Reference proteome</keyword>
<gene>
    <name evidence="2" type="ORF">ODALV1_LOCUS15972</name>
</gene>
<dbReference type="InterPro" id="IPR000602">
    <property type="entry name" value="Glyco_hydro_38_N"/>
</dbReference>
<organism evidence="2 3">
    <name type="scientific">Orchesella dallaii</name>
    <dbReference type="NCBI Taxonomy" id="48710"/>
    <lineage>
        <taxon>Eukaryota</taxon>
        <taxon>Metazoa</taxon>
        <taxon>Ecdysozoa</taxon>
        <taxon>Arthropoda</taxon>
        <taxon>Hexapoda</taxon>
        <taxon>Collembola</taxon>
        <taxon>Entomobryomorpha</taxon>
        <taxon>Entomobryoidea</taxon>
        <taxon>Orchesellidae</taxon>
        <taxon>Orchesellinae</taxon>
        <taxon>Orchesella</taxon>
    </lineage>
</organism>
<accession>A0ABP1QWP4</accession>
<reference evidence="2 3" key="1">
    <citation type="submission" date="2024-08" db="EMBL/GenBank/DDBJ databases">
        <authorList>
            <person name="Cucini C."/>
            <person name="Frati F."/>
        </authorList>
    </citation>
    <scope>NUCLEOTIDE SEQUENCE [LARGE SCALE GENOMIC DNA]</scope>
</reference>
<proteinExistence type="predicted"/>
<dbReference type="SUPFAM" id="SSF88713">
    <property type="entry name" value="Glycoside hydrolase/deacetylase"/>
    <property type="match status" value="1"/>
</dbReference>
<name>A0ABP1QWP4_9HEXA</name>
<sequence length="264" mass="30595">MSIPKRVFLKFRSITCVLTIIFAYLSNVTTLRLNDPFQSRNCKPKSPPDFDSVDIYPQLNFTASWTTWGKEKHFWTSKDFDFEERYENENPENSTVKPSQVQVFVLPYSHNDPGWLQTFEGYFYSKTKQIINNAVIKLSSYENMTFAWSEISFLSKWWDEASTAQKDLLKKHVKERRLEILTGGWVMSDESCSSFLGLLHQLVEGHQWIKQHLSVTPNAAWSIDPFGHGSTMPYILKAAGIDIMVIQVKLSVFKVHEILENVQP</sequence>
<dbReference type="InterPro" id="IPR011330">
    <property type="entry name" value="Glyco_hydro/deAcase_b/a-brl"/>
</dbReference>
<evidence type="ECO:0000313" key="2">
    <source>
        <dbReference type="EMBL" id="CAL8113292.1"/>
    </source>
</evidence>
<protein>
    <recommendedName>
        <fullName evidence="1">Glycoside hydrolase family 38 N-terminal domain-containing protein</fullName>
    </recommendedName>
</protein>
<dbReference type="Gene3D" id="3.20.110.10">
    <property type="entry name" value="Glycoside hydrolase 38, N terminal domain"/>
    <property type="match status" value="1"/>
</dbReference>
<feature type="domain" description="Glycoside hydrolase family 38 N-terminal" evidence="1">
    <location>
        <begin position="102"/>
        <end position="247"/>
    </location>
</feature>
<dbReference type="EMBL" id="CAXLJM020000049">
    <property type="protein sequence ID" value="CAL8113292.1"/>
    <property type="molecule type" value="Genomic_DNA"/>
</dbReference>